<proteinExistence type="predicted"/>
<keyword evidence="1" id="KW-0732">Signal</keyword>
<organism evidence="2 3">
    <name type="scientific">Corynebacterium alimapuense</name>
    <dbReference type="NCBI Taxonomy" id="1576874"/>
    <lineage>
        <taxon>Bacteria</taxon>
        <taxon>Bacillati</taxon>
        <taxon>Actinomycetota</taxon>
        <taxon>Actinomycetes</taxon>
        <taxon>Mycobacteriales</taxon>
        <taxon>Corynebacteriaceae</taxon>
        <taxon>Corynebacterium</taxon>
    </lineage>
</organism>
<accession>A0A3M8K706</accession>
<dbReference type="Proteomes" id="UP000266975">
    <property type="component" value="Unassembled WGS sequence"/>
</dbReference>
<name>A0A3M8K706_9CORY</name>
<dbReference type="EMBL" id="PTJO01000005">
    <property type="protein sequence ID" value="RNE48545.1"/>
    <property type="molecule type" value="Genomic_DNA"/>
</dbReference>
<dbReference type="InterPro" id="IPR021114">
    <property type="entry name" value="Porin_PorB/PorC"/>
</dbReference>
<gene>
    <name evidence="2" type="ORF">C5L39_08625</name>
</gene>
<sequence length="197" mass="19707">MFLSLSPSKGITPMKLRRTVATAAASLMAVAALAPAASASTSSDDLNLNLDINWECAALGLVLDQFDLLNDGTTYSQLIDNINNSVDSTLAGVAAIPVADRALACGLISEDPLLSGGSSQAIQGLSSGSSLGSSTLGLPEISPNSSLGSVVDLLSGSSLLGLSSGVSFGSTLSSDPLTSSEMSDYADLVSDSSLSSE</sequence>
<dbReference type="AlphaFoldDB" id="A0A3M8K706"/>
<feature type="signal peptide" evidence="1">
    <location>
        <begin position="1"/>
        <end position="39"/>
    </location>
</feature>
<reference evidence="2 3" key="1">
    <citation type="submission" date="2018-02" db="EMBL/GenBank/DDBJ databases">
        <title>Corynebacterium alimpuense sp. nov., a marine obligate actinomycete isolated from sediments of Valparaiso bay, Chile.</title>
        <authorList>
            <person name="Claverias F."/>
            <person name="Gonzales-Siles L."/>
            <person name="Salva-Serra F."/>
            <person name="Inganaes E."/>
            <person name="Molin K."/>
            <person name="Cumsille A."/>
            <person name="Undabarrena A."/>
            <person name="Couve E."/>
            <person name="Moore E.R.B."/>
            <person name="Gomila M."/>
            <person name="Camara B."/>
        </authorList>
    </citation>
    <scope>NUCLEOTIDE SEQUENCE [LARGE SCALE GENOMIC DNA]</scope>
    <source>
        <strain evidence="2 3">CCUG 69366</strain>
    </source>
</reference>
<dbReference type="Pfam" id="PF11565">
    <property type="entry name" value="PorB"/>
    <property type="match status" value="1"/>
</dbReference>
<comment type="caution">
    <text evidence="2">The sequence shown here is derived from an EMBL/GenBank/DDBJ whole genome shotgun (WGS) entry which is preliminary data.</text>
</comment>
<evidence type="ECO:0000313" key="3">
    <source>
        <dbReference type="Proteomes" id="UP000266975"/>
    </source>
</evidence>
<keyword evidence="3" id="KW-1185">Reference proteome</keyword>
<evidence type="ECO:0008006" key="4">
    <source>
        <dbReference type="Google" id="ProtNLM"/>
    </source>
</evidence>
<evidence type="ECO:0000256" key="1">
    <source>
        <dbReference type="SAM" id="SignalP"/>
    </source>
</evidence>
<feature type="chain" id="PRO_5017993264" description="Porin" evidence="1">
    <location>
        <begin position="40"/>
        <end position="197"/>
    </location>
</feature>
<protein>
    <recommendedName>
        <fullName evidence="4">Porin</fullName>
    </recommendedName>
</protein>
<evidence type="ECO:0000313" key="2">
    <source>
        <dbReference type="EMBL" id="RNE48545.1"/>
    </source>
</evidence>